<gene>
    <name evidence="3" type="ordered locus">Pnec_0496</name>
</gene>
<organism evidence="3">
    <name type="scientific">Polynucleobacter necessarius subsp. necessarius (strain STIR1)</name>
    <dbReference type="NCBI Taxonomy" id="452638"/>
    <lineage>
        <taxon>Bacteria</taxon>
        <taxon>Pseudomonadati</taxon>
        <taxon>Pseudomonadota</taxon>
        <taxon>Betaproteobacteria</taxon>
        <taxon>Burkholderiales</taxon>
        <taxon>Burkholderiaceae</taxon>
        <taxon>Polynucleobacter</taxon>
    </lineage>
</organism>
<dbReference type="HOGENOM" id="CLU_1623919_0_0_4"/>
<dbReference type="AlphaFoldDB" id="B1XTT3"/>
<proteinExistence type="predicted"/>
<dbReference type="eggNOG" id="COG3064">
    <property type="taxonomic scope" value="Bacteria"/>
</dbReference>
<protein>
    <submittedName>
        <fullName evidence="3">Uncharacterized protein</fullName>
    </submittedName>
</protein>
<evidence type="ECO:0000313" key="3">
    <source>
        <dbReference type="EMBL" id="ACB43760.1"/>
    </source>
</evidence>
<feature type="region of interest" description="Disordered" evidence="1">
    <location>
        <begin position="109"/>
        <end position="169"/>
    </location>
</feature>
<feature type="signal peptide" evidence="2">
    <location>
        <begin position="1"/>
        <end position="28"/>
    </location>
</feature>
<name>B1XTT3_POLNS</name>
<evidence type="ECO:0000256" key="2">
    <source>
        <dbReference type="SAM" id="SignalP"/>
    </source>
</evidence>
<feature type="chain" id="PRO_5002770879" evidence="2">
    <location>
        <begin position="29"/>
        <end position="169"/>
    </location>
</feature>
<dbReference type="STRING" id="452638.Pnec_0496"/>
<dbReference type="OrthoDB" id="8914044at2"/>
<evidence type="ECO:0000256" key="1">
    <source>
        <dbReference type="SAM" id="MobiDB-lite"/>
    </source>
</evidence>
<keyword evidence="2" id="KW-0732">Signal</keyword>
<reference evidence="3" key="1">
    <citation type="submission" date="2008-03" db="EMBL/GenBank/DDBJ databases">
        <title>Complete sequence of Polynucleobacter necessarius STIR1.</title>
        <authorList>
            <consortium name="US DOE Joint Genome Institute"/>
            <person name="Copeland A."/>
            <person name="Lucas S."/>
            <person name="Lapidus A."/>
            <person name="Barry K."/>
            <person name="Detter J.C."/>
            <person name="Glavina del Rio T."/>
            <person name="Hammon N."/>
            <person name="Israni S."/>
            <person name="Dalin E."/>
            <person name="Tice H."/>
            <person name="Pitluck S."/>
            <person name="Chain P."/>
            <person name="Malfatti S."/>
            <person name="Shin M."/>
            <person name="Vergez L."/>
            <person name="Schmutz J."/>
            <person name="Larimer F."/>
            <person name="Land M."/>
            <person name="Hauser L."/>
            <person name="Kyrpides N."/>
            <person name="Kim E."/>
            <person name="Hahn M."/>
            <person name="Richardson P."/>
        </authorList>
    </citation>
    <scope>NUCLEOTIDE SEQUENCE [LARGE SCALE GENOMIC DNA]</scope>
    <source>
        <strain evidence="3">STIR1</strain>
    </source>
</reference>
<feature type="compositionally biased region" description="Basic and acidic residues" evidence="1">
    <location>
        <begin position="109"/>
        <end position="126"/>
    </location>
</feature>
<sequence>MRKNLLLRSKIFISIFLLSTALSGVVLATPAEEAELEQLDRIEQELELQREWAKYRWGKSSSECYQKYWVNSCLKDARADYRKEIDPIREQEVALHEVQRKLRESLKNQEDIKRAAERASPEKAAERAANQAEFDQKQKDAAARAADLEQRRKDAPKRAQENKVGTQLD</sequence>
<dbReference type="EMBL" id="CP001010">
    <property type="protein sequence ID" value="ACB43760.1"/>
    <property type="molecule type" value="Genomic_DNA"/>
</dbReference>
<feature type="compositionally biased region" description="Basic and acidic residues" evidence="1">
    <location>
        <begin position="134"/>
        <end position="161"/>
    </location>
</feature>
<dbReference type="KEGG" id="pne:Pnec_0496"/>
<accession>B1XTT3</accession>